<evidence type="ECO:0000256" key="3">
    <source>
        <dbReference type="ARBA" id="ARBA00012588"/>
    </source>
</evidence>
<dbReference type="AlphaFoldDB" id="A0A1J3E6P4"/>
<dbReference type="PANTHER" id="PTHR46083:SF3">
    <property type="entry name" value="UDP-GLYCOSYLTRANSFERASE SUPERFAMILY PROTEIN"/>
    <property type="match status" value="1"/>
</dbReference>
<comment type="catalytic activity">
    <reaction evidence="1">
        <text>[(1-&gt;4)-alpha-D-glucosyl](n) + ADP-alpha-D-glucose = [(1-&gt;4)-alpha-D-glucosyl](n+1) + ADP + H(+)</text>
        <dbReference type="Rhea" id="RHEA:18189"/>
        <dbReference type="Rhea" id="RHEA-COMP:9584"/>
        <dbReference type="Rhea" id="RHEA-COMP:9587"/>
        <dbReference type="ChEBI" id="CHEBI:15378"/>
        <dbReference type="ChEBI" id="CHEBI:15444"/>
        <dbReference type="ChEBI" id="CHEBI:57498"/>
        <dbReference type="ChEBI" id="CHEBI:456216"/>
        <dbReference type="EC" id="2.4.1.21"/>
    </reaction>
</comment>
<dbReference type="EC" id="2.4.1.21" evidence="3"/>
<dbReference type="PANTHER" id="PTHR46083">
    <property type="match status" value="1"/>
</dbReference>
<evidence type="ECO:0000256" key="4">
    <source>
        <dbReference type="ARBA" id="ARBA00022676"/>
    </source>
</evidence>
<proteinExistence type="predicted"/>
<reference evidence="9" key="1">
    <citation type="submission" date="2016-07" db="EMBL/GenBank/DDBJ databases">
        <title>De novo transcriptome assembly of four accessions of the metal hyperaccumulator plant Noccaea caerulescens.</title>
        <authorList>
            <person name="Blande D."/>
            <person name="Halimaa P."/>
            <person name="Tervahauta A.I."/>
            <person name="Aarts M.G."/>
            <person name="Karenlampi S.O."/>
        </authorList>
    </citation>
    <scope>NUCLEOTIDE SEQUENCE</scope>
</reference>
<accession>A0A1J3E6P4</accession>
<dbReference type="UniPathway" id="UPA00152"/>
<keyword evidence="6" id="KW-0750">Starch biosynthesis</keyword>
<dbReference type="Pfam" id="PF08323">
    <property type="entry name" value="Glyco_transf_5"/>
    <property type="match status" value="1"/>
</dbReference>
<evidence type="ECO:0000313" key="9">
    <source>
        <dbReference type="EMBL" id="JAU26942.1"/>
    </source>
</evidence>
<feature type="coiled-coil region" evidence="7">
    <location>
        <begin position="85"/>
        <end position="119"/>
    </location>
</feature>
<dbReference type="Gene3D" id="3.40.50.2000">
    <property type="entry name" value="Glycogen Phosphorylase B"/>
    <property type="match status" value="2"/>
</dbReference>
<organism evidence="9">
    <name type="scientific">Noccaea caerulescens</name>
    <name type="common">Alpine penny-cress</name>
    <name type="synonym">Thlaspi caerulescens</name>
    <dbReference type="NCBI Taxonomy" id="107243"/>
    <lineage>
        <taxon>Eukaryota</taxon>
        <taxon>Viridiplantae</taxon>
        <taxon>Streptophyta</taxon>
        <taxon>Embryophyta</taxon>
        <taxon>Tracheophyta</taxon>
        <taxon>Spermatophyta</taxon>
        <taxon>Magnoliopsida</taxon>
        <taxon>eudicotyledons</taxon>
        <taxon>Gunneridae</taxon>
        <taxon>Pentapetalae</taxon>
        <taxon>rosids</taxon>
        <taxon>malvids</taxon>
        <taxon>Brassicales</taxon>
        <taxon>Brassicaceae</taxon>
        <taxon>Coluteocarpeae</taxon>
        <taxon>Noccaea</taxon>
    </lineage>
</organism>
<name>A0A1J3E6P4_NOCCA</name>
<gene>
    <name evidence="9" type="ORF">GA_TR2975_c0_g1_i1_g.9423</name>
</gene>
<evidence type="ECO:0000256" key="2">
    <source>
        <dbReference type="ARBA" id="ARBA00004727"/>
    </source>
</evidence>
<dbReference type="GO" id="GO:0019252">
    <property type="term" value="P:starch biosynthetic process"/>
    <property type="evidence" value="ECO:0007669"/>
    <property type="project" value="UniProtKB-UniPathway"/>
</dbReference>
<dbReference type="EMBL" id="GEVI01005378">
    <property type="protein sequence ID" value="JAU26942.1"/>
    <property type="molecule type" value="Transcribed_RNA"/>
</dbReference>
<comment type="pathway">
    <text evidence="2">Glycan biosynthesis; starch biosynthesis.</text>
</comment>
<keyword evidence="5" id="KW-0808">Transferase</keyword>
<keyword evidence="4" id="KW-0328">Glycosyltransferase</keyword>
<sequence>MQSAPNLPVMWNLSLRGSSSKVQILNLKHRKTHALHCLRSEGNAEFENSQENIGLNSVTKEAKHKDIWNLFREAQQNIFILNKKRLAAVEELEKLKKEKDELLERINQLEAESSQTVTKKADESSLLWKLLLRIDSMVINGLIGVEEASSMRNLVREHQVKLSEFPLDVLQQGDAQVLAELRRFPTKGRNGLHVIHICTEMAPLVSVGPLASYITGLSCALQGKGYLVEVILPKYSTLDLEEIEGLREIEADAYSYFDGQLHANRIWNGVVSGIGVTLIQPLYYVSMFSRDKVYGYPDDIDRFAYFSRASLDYIAKYGKQPDVLHIHNWQTAIVGPLFWDVFANQGLEDTRVLLTCQEFDSKCLVPPEKLELCGLDPTSLHHLDRLQDNTNPQVVNILKGGIVYSNKVVVMPSSDSEGRALHHPGLEPTLAVHKEKLFFAPFGLDNSTWDPSRDVYLPENYSVEDIRGKSICKVELQRQLGLVEDASTTIVGCVFSEISDVDLESLKSLVRNTENNDVQFVIMLMNEDQMISRKVETIEDEIEGRSLKVVTEETEGFSHLVFAGSDIMLCMNFHDPVLQVPLKALRYGTIPIQVNRKTAGFSDSTFGNMPLRQALDLIKKNTRLWNLKIMEAMEKDLCCDIHVSAYISIKNM</sequence>
<evidence type="ECO:0000256" key="5">
    <source>
        <dbReference type="ARBA" id="ARBA00022679"/>
    </source>
</evidence>
<dbReference type="GO" id="GO:0009011">
    <property type="term" value="F:alpha-1,4-glucan glucosyltransferase (ADP-glucose donor) activity"/>
    <property type="evidence" value="ECO:0007669"/>
    <property type="project" value="UniProtKB-EC"/>
</dbReference>
<protein>
    <recommendedName>
        <fullName evidence="3">starch synthase</fullName>
        <ecNumber evidence="3">2.4.1.21</ecNumber>
    </recommendedName>
</protein>
<evidence type="ECO:0000256" key="7">
    <source>
        <dbReference type="SAM" id="Coils"/>
    </source>
</evidence>
<evidence type="ECO:0000256" key="6">
    <source>
        <dbReference type="ARBA" id="ARBA00022922"/>
    </source>
</evidence>
<dbReference type="SUPFAM" id="SSF53756">
    <property type="entry name" value="UDP-Glycosyltransferase/glycogen phosphorylase"/>
    <property type="match status" value="1"/>
</dbReference>
<evidence type="ECO:0000259" key="8">
    <source>
        <dbReference type="Pfam" id="PF08323"/>
    </source>
</evidence>
<feature type="domain" description="Starch synthase catalytic" evidence="8">
    <location>
        <begin position="193"/>
        <end position="410"/>
    </location>
</feature>
<dbReference type="InterPro" id="IPR013534">
    <property type="entry name" value="Starch_synth_cat_dom"/>
</dbReference>
<keyword evidence="7" id="KW-0175">Coiled coil</keyword>
<evidence type="ECO:0000256" key="1">
    <source>
        <dbReference type="ARBA" id="ARBA00001478"/>
    </source>
</evidence>